<dbReference type="InterPro" id="IPR036366">
    <property type="entry name" value="PGBDSf"/>
</dbReference>
<feature type="domain" description="HTH cro/C1-type" evidence="3">
    <location>
        <begin position="11"/>
        <end position="67"/>
    </location>
</feature>
<dbReference type="AlphaFoldDB" id="A0A918AQ05"/>
<keyword evidence="2" id="KW-0812">Transmembrane</keyword>
<evidence type="ECO:0000256" key="2">
    <source>
        <dbReference type="SAM" id="Phobius"/>
    </source>
</evidence>
<dbReference type="SUPFAM" id="SSF47090">
    <property type="entry name" value="PGBD-like"/>
    <property type="match status" value="1"/>
</dbReference>
<dbReference type="CDD" id="cd00093">
    <property type="entry name" value="HTH_XRE"/>
    <property type="match status" value="1"/>
</dbReference>
<dbReference type="SUPFAM" id="SSF53955">
    <property type="entry name" value="Lysozyme-like"/>
    <property type="match status" value="1"/>
</dbReference>
<feature type="region of interest" description="Disordered" evidence="1">
    <location>
        <begin position="86"/>
        <end position="117"/>
    </location>
</feature>
<reference evidence="4" key="2">
    <citation type="submission" date="2020-09" db="EMBL/GenBank/DDBJ databases">
        <authorList>
            <person name="Sun Q."/>
            <person name="Ohkuma M."/>
        </authorList>
    </citation>
    <scope>NUCLEOTIDE SEQUENCE</scope>
    <source>
        <strain evidence="4">JCM 3313</strain>
    </source>
</reference>
<dbReference type="Gene3D" id="1.10.260.40">
    <property type="entry name" value="lambda repressor-like DNA-binding domains"/>
    <property type="match status" value="1"/>
</dbReference>
<dbReference type="Gene3D" id="1.10.101.10">
    <property type="entry name" value="PGBD-like superfamily/PGBD"/>
    <property type="match status" value="1"/>
</dbReference>
<dbReference type="InterPro" id="IPR036365">
    <property type="entry name" value="PGBD-like_sf"/>
</dbReference>
<feature type="transmembrane region" description="Helical" evidence="2">
    <location>
        <begin position="122"/>
        <end position="143"/>
    </location>
</feature>
<protein>
    <submittedName>
        <fullName evidence="4">Peptidoglycan-binding protein</fullName>
    </submittedName>
</protein>
<comment type="caution">
    <text evidence="4">The sequence shown here is derived from an EMBL/GenBank/DDBJ whole genome shotgun (WGS) entry which is preliminary data.</text>
</comment>
<evidence type="ECO:0000259" key="3">
    <source>
        <dbReference type="SMART" id="SM00530"/>
    </source>
</evidence>
<dbReference type="InterPro" id="IPR001387">
    <property type="entry name" value="Cro/C1-type_HTH"/>
</dbReference>
<keyword evidence="2" id="KW-1133">Transmembrane helix</keyword>
<evidence type="ECO:0000256" key="1">
    <source>
        <dbReference type="SAM" id="MobiDB-lite"/>
    </source>
</evidence>
<dbReference type="Proteomes" id="UP000639606">
    <property type="component" value="Unassembled WGS sequence"/>
</dbReference>
<gene>
    <name evidence="4" type="ORF">GCM10010185_45350</name>
</gene>
<dbReference type="SUPFAM" id="SSF47413">
    <property type="entry name" value="lambda repressor-like DNA-binding domains"/>
    <property type="match status" value="1"/>
</dbReference>
<dbReference type="Pfam" id="PF13560">
    <property type="entry name" value="HTH_31"/>
    <property type="match status" value="1"/>
</dbReference>
<dbReference type="RefSeq" id="WP_189225303.1">
    <property type="nucleotide sequence ID" value="NZ_BMRG01000009.1"/>
</dbReference>
<reference evidence="4" key="1">
    <citation type="journal article" date="2014" name="Int. J. Syst. Evol. Microbiol.">
        <title>Complete genome sequence of Corynebacterium casei LMG S-19264T (=DSM 44701T), isolated from a smear-ripened cheese.</title>
        <authorList>
            <consortium name="US DOE Joint Genome Institute (JGI-PGF)"/>
            <person name="Walter F."/>
            <person name="Albersmeier A."/>
            <person name="Kalinowski J."/>
            <person name="Ruckert C."/>
        </authorList>
    </citation>
    <scope>NUCLEOTIDE SEQUENCE</scope>
    <source>
        <strain evidence="4">JCM 3313</strain>
    </source>
</reference>
<dbReference type="InterPro" id="IPR023346">
    <property type="entry name" value="Lysozyme-like_dom_sf"/>
</dbReference>
<name>A0A918AQ05_9PSEU</name>
<sequence>MKHRSGELSERLVELKERSGRSYQDLARRVGVSGSALHRYCTGESVPADFAVVDRFARACRATREQLAELRRLWLITELRREGAGESRAEPLVEQAPEPAPEPVAEPVASEPEPGAGPRRPALLKLAVVAALGLVAVMVLVLVDLRHRQEAAPTVPLLLSDRCPDVLKLGHDGDCVHELQTLLQVVGGELAIDSSFGPRTRMRTIGFQVLAELPATGEADAATKRALYAKKAQLRSWPAVRVEERIREVFPEEPDRAVGVARCASQVDPLWVLPNVDGSNNWGVFQLSDGLLRQYSASPREALDPERNIALARRTWERNRDFSAWPHCGAVAPA</sequence>
<dbReference type="Pfam" id="PF01471">
    <property type="entry name" value="PG_binding_1"/>
    <property type="match status" value="1"/>
</dbReference>
<evidence type="ECO:0000313" key="4">
    <source>
        <dbReference type="EMBL" id="GGP67416.1"/>
    </source>
</evidence>
<dbReference type="SMART" id="SM00530">
    <property type="entry name" value="HTH_XRE"/>
    <property type="match status" value="1"/>
</dbReference>
<dbReference type="InterPro" id="IPR002477">
    <property type="entry name" value="Peptidoglycan-bd-like"/>
</dbReference>
<evidence type="ECO:0000313" key="5">
    <source>
        <dbReference type="Proteomes" id="UP000639606"/>
    </source>
</evidence>
<dbReference type="InterPro" id="IPR010982">
    <property type="entry name" value="Lambda_DNA-bd_dom_sf"/>
</dbReference>
<accession>A0A918AQ05</accession>
<proteinExistence type="predicted"/>
<keyword evidence="5" id="KW-1185">Reference proteome</keyword>
<keyword evidence="2" id="KW-0472">Membrane</keyword>
<dbReference type="EMBL" id="BMRG01000009">
    <property type="protein sequence ID" value="GGP67416.1"/>
    <property type="molecule type" value="Genomic_DNA"/>
</dbReference>
<feature type="compositionally biased region" description="Low complexity" evidence="1">
    <location>
        <begin position="105"/>
        <end position="117"/>
    </location>
</feature>
<dbReference type="GO" id="GO:0003677">
    <property type="term" value="F:DNA binding"/>
    <property type="evidence" value="ECO:0007669"/>
    <property type="project" value="InterPro"/>
</dbReference>
<organism evidence="4 5">
    <name type="scientific">Saccharothrix coeruleofusca</name>
    <dbReference type="NCBI Taxonomy" id="33919"/>
    <lineage>
        <taxon>Bacteria</taxon>
        <taxon>Bacillati</taxon>
        <taxon>Actinomycetota</taxon>
        <taxon>Actinomycetes</taxon>
        <taxon>Pseudonocardiales</taxon>
        <taxon>Pseudonocardiaceae</taxon>
        <taxon>Saccharothrix</taxon>
    </lineage>
</organism>